<name>A0A9J5XQT7_SOLCO</name>
<gene>
    <name evidence="1" type="ORF">H5410_041165</name>
</gene>
<comment type="caution">
    <text evidence="1">The sequence shown here is derived from an EMBL/GenBank/DDBJ whole genome shotgun (WGS) entry which is preliminary data.</text>
</comment>
<proteinExistence type="predicted"/>
<dbReference type="Proteomes" id="UP000824120">
    <property type="component" value="Chromosome 8"/>
</dbReference>
<keyword evidence="2" id="KW-1185">Reference proteome</keyword>
<sequence length="100" mass="12011">MDHRTLQLNYLNLDIWIEFTPKRTYKQLKNSVNNYAQSEGVYYRFFSIAMEGKDLQQYFPTINYIMVEKLKDFNVKPTYVDKKLPHLNKNMDTNKTSFGN</sequence>
<organism evidence="1 2">
    <name type="scientific">Solanum commersonii</name>
    <name type="common">Commerson's wild potato</name>
    <name type="synonym">Commerson's nightshade</name>
    <dbReference type="NCBI Taxonomy" id="4109"/>
    <lineage>
        <taxon>Eukaryota</taxon>
        <taxon>Viridiplantae</taxon>
        <taxon>Streptophyta</taxon>
        <taxon>Embryophyta</taxon>
        <taxon>Tracheophyta</taxon>
        <taxon>Spermatophyta</taxon>
        <taxon>Magnoliopsida</taxon>
        <taxon>eudicotyledons</taxon>
        <taxon>Gunneridae</taxon>
        <taxon>Pentapetalae</taxon>
        <taxon>asterids</taxon>
        <taxon>lamiids</taxon>
        <taxon>Solanales</taxon>
        <taxon>Solanaceae</taxon>
        <taxon>Solanoideae</taxon>
        <taxon>Solaneae</taxon>
        <taxon>Solanum</taxon>
    </lineage>
</organism>
<protein>
    <submittedName>
        <fullName evidence="1">Uncharacterized protein</fullName>
    </submittedName>
</protein>
<evidence type="ECO:0000313" key="2">
    <source>
        <dbReference type="Proteomes" id="UP000824120"/>
    </source>
</evidence>
<reference evidence="1 2" key="1">
    <citation type="submission" date="2020-09" db="EMBL/GenBank/DDBJ databases">
        <title>De no assembly of potato wild relative species, Solanum commersonii.</title>
        <authorList>
            <person name="Cho K."/>
        </authorList>
    </citation>
    <scope>NUCLEOTIDE SEQUENCE [LARGE SCALE GENOMIC DNA]</scope>
    <source>
        <strain evidence="1">LZ3.2</strain>
        <tissue evidence="1">Leaf</tissue>
    </source>
</reference>
<dbReference type="AlphaFoldDB" id="A0A9J5XQT7"/>
<dbReference type="EMBL" id="JACXVP010000008">
    <property type="protein sequence ID" value="KAG5590651.1"/>
    <property type="molecule type" value="Genomic_DNA"/>
</dbReference>
<accession>A0A9J5XQT7</accession>
<evidence type="ECO:0000313" key="1">
    <source>
        <dbReference type="EMBL" id="KAG5590651.1"/>
    </source>
</evidence>